<dbReference type="Gene3D" id="3.40.390.10">
    <property type="entry name" value="Collagenase (Catalytic Domain)"/>
    <property type="match status" value="1"/>
</dbReference>
<dbReference type="InterPro" id="IPR034035">
    <property type="entry name" value="Astacin-like_dom"/>
</dbReference>
<reference evidence="10" key="1">
    <citation type="journal article" date="2019" name="Int. J. Syst. Evol. Microbiol.">
        <title>The Global Catalogue of Microorganisms (GCM) 10K type strain sequencing project: providing services to taxonomists for standard genome sequencing and annotation.</title>
        <authorList>
            <consortium name="The Broad Institute Genomics Platform"/>
            <consortium name="The Broad Institute Genome Sequencing Center for Infectious Disease"/>
            <person name="Wu L."/>
            <person name="Ma J."/>
        </authorList>
    </citation>
    <scope>NUCLEOTIDE SEQUENCE [LARGE SCALE GENOMIC DNA]</scope>
    <source>
        <strain evidence="10">JCM 14370</strain>
    </source>
</reference>
<comment type="caution">
    <text evidence="9">The sequence shown here is derived from an EMBL/GenBank/DDBJ whole genome shotgun (WGS) entry which is preliminary data.</text>
</comment>
<dbReference type="InterPro" id="IPR001506">
    <property type="entry name" value="Peptidase_M12A"/>
</dbReference>
<dbReference type="PRINTS" id="PR00480">
    <property type="entry name" value="ASTACIN"/>
</dbReference>
<keyword evidence="4 6" id="KW-0862">Zinc</keyword>
<feature type="binding site" evidence="6">
    <location>
        <position position="207"/>
    </location>
    <ligand>
        <name>Zn(2+)</name>
        <dbReference type="ChEBI" id="CHEBI:29105"/>
        <note>catalytic</note>
    </ligand>
</feature>
<evidence type="ECO:0000256" key="5">
    <source>
        <dbReference type="ARBA" id="ARBA00023049"/>
    </source>
</evidence>
<feature type="chain" id="PRO_5047242708" description="Peptidase M12A domain-containing protein" evidence="7">
    <location>
        <begin position="30"/>
        <end position="311"/>
    </location>
</feature>
<dbReference type="SUPFAM" id="SSF55486">
    <property type="entry name" value="Metalloproteases ('zincins'), catalytic domain"/>
    <property type="match status" value="1"/>
</dbReference>
<keyword evidence="5 6" id="KW-0482">Metalloprotease</keyword>
<dbReference type="PROSITE" id="PS51257">
    <property type="entry name" value="PROKAR_LIPOPROTEIN"/>
    <property type="match status" value="1"/>
</dbReference>
<evidence type="ECO:0000256" key="2">
    <source>
        <dbReference type="ARBA" id="ARBA00022723"/>
    </source>
</evidence>
<keyword evidence="7" id="KW-0732">Signal</keyword>
<feature type="active site" evidence="6">
    <location>
        <position position="204"/>
    </location>
</feature>
<organism evidence="9 10">
    <name type="scientific">Deinococcus roseus</name>
    <dbReference type="NCBI Taxonomy" id="392414"/>
    <lineage>
        <taxon>Bacteria</taxon>
        <taxon>Thermotogati</taxon>
        <taxon>Deinococcota</taxon>
        <taxon>Deinococci</taxon>
        <taxon>Deinococcales</taxon>
        <taxon>Deinococcaceae</taxon>
        <taxon>Deinococcus</taxon>
    </lineage>
</organism>
<dbReference type="PANTHER" id="PTHR10127">
    <property type="entry name" value="DISCOIDIN, CUB, EGF, LAMININ , AND ZINC METALLOPROTEASE DOMAIN CONTAINING"/>
    <property type="match status" value="1"/>
</dbReference>
<evidence type="ECO:0000256" key="1">
    <source>
        <dbReference type="ARBA" id="ARBA00022670"/>
    </source>
</evidence>
<dbReference type="InterPro" id="IPR006026">
    <property type="entry name" value="Peptidase_Metallo"/>
</dbReference>
<evidence type="ECO:0000256" key="6">
    <source>
        <dbReference type="PROSITE-ProRule" id="PRU01211"/>
    </source>
</evidence>
<feature type="binding site" evidence="6">
    <location>
        <position position="213"/>
    </location>
    <ligand>
        <name>Zn(2+)</name>
        <dbReference type="ChEBI" id="CHEBI:29105"/>
        <note>catalytic</note>
    </ligand>
</feature>
<evidence type="ECO:0000313" key="10">
    <source>
        <dbReference type="Proteomes" id="UP000632222"/>
    </source>
</evidence>
<comment type="caution">
    <text evidence="6">Lacks conserved residue(s) required for the propagation of feature annotation.</text>
</comment>
<feature type="binding site" evidence="6">
    <location>
        <position position="203"/>
    </location>
    <ligand>
        <name>Zn(2+)</name>
        <dbReference type="ChEBI" id="CHEBI:29105"/>
        <note>catalytic</note>
    </ligand>
</feature>
<dbReference type="SMART" id="SM00235">
    <property type="entry name" value="ZnMc"/>
    <property type="match status" value="1"/>
</dbReference>
<evidence type="ECO:0000256" key="4">
    <source>
        <dbReference type="ARBA" id="ARBA00022833"/>
    </source>
</evidence>
<sequence length="311" mass="34099">MKTSKMNPGKLLIATLTLSLVLASCGKPAVQEKAEDIKTQTFSNGETFNYRVLDGLIISDDIIVGTEQEFSGMVSKYEEILVARQDPEAQNNKVSPQGVGIIKNCDITFFFTTCQDSRWKDGKIYYSVDNTFTQTEKQSIAVALADWNMRVTGVKWIYQPAAANRVAFTRETDPNACGHSSIGYKGGVQQLRLQCFSQGVVQHEMGHAAGLFHEQSRCDRDNYVTIQWANIKSGYSGNFNKACGNTVSDYGAYNYNSVMHYGAYGFSSNGKPTIVPKNGVALSAIGQRVALDAGDVSALNKMYAAGTVKYF</sequence>
<protein>
    <recommendedName>
        <fullName evidence="8">Peptidase M12A domain-containing protein</fullName>
    </recommendedName>
</protein>
<evidence type="ECO:0000259" key="8">
    <source>
        <dbReference type="PROSITE" id="PS51864"/>
    </source>
</evidence>
<dbReference type="RefSeq" id="WP_189007609.1">
    <property type="nucleotide sequence ID" value="NZ_BMOD01000030.1"/>
</dbReference>
<dbReference type="InterPro" id="IPR024079">
    <property type="entry name" value="MetalloPept_cat_dom_sf"/>
</dbReference>
<dbReference type="PROSITE" id="PS51864">
    <property type="entry name" value="ASTACIN"/>
    <property type="match status" value="1"/>
</dbReference>
<dbReference type="Pfam" id="PF01400">
    <property type="entry name" value="Astacin"/>
    <property type="match status" value="1"/>
</dbReference>
<keyword evidence="10" id="KW-1185">Reference proteome</keyword>
<keyword evidence="1 6" id="KW-0645">Protease</keyword>
<comment type="cofactor">
    <cofactor evidence="6">
        <name>Zn(2+)</name>
        <dbReference type="ChEBI" id="CHEBI:29105"/>
    </cofactor>
    <text evidence="6">Binds 1 zinc ion per subunit.</text>
</comment>
<dbReference type="CDD" id="cd04280">
    <property type="entry name" value="ZnMc_astacin_like"/>
    <property type="match status" value="1"/>
</dbReference>
<gene>
    <name evidence="9" type="ORF">GCM10008938_45870</name>
</gene>
<evidence type="ECO:0000256" key="7">
    <source>
        <dbReference type="SAM" id="SignalP"/>
    </source>
</evidence>
<dbReference type="EMBL" id="BMOD01000030">
    <property type="protein sequence ID" value="GGJ54608.1"/>
    <property type="molecule type" value="Genomic_DNA"/>
</dbReference>
<evidence type="ECO:0000313" key="9">
    <source>
        <dbReference type="EMBL" id="GGJ54608.1"/>
    </source>
</evidence>
<keyword evidence="2 6" id="KW-0479">Metal-binding</keyword>
<feature type="signal peptide" evidence="7">
    <location>
        <begin position="1"/>
        <end position="29"/>
    </location>
</feature>
<accession>A0ABQ2DGB3</accession>
<feature type="domain" description="Peptidase M12A" evidence="8">
    <location>
        <begin position="110"/>
        <end position="306"/>
    </location>
</feature>
<dbReference type="Proteomes" id="UP000632222">
    <property type="component" value="Unassembled WGS sequence"/>
</dbReference>
<evidence type="ECO:0000256" key="3">
    <source>
        <dbReference type="ARBA" id="ARBA00022801"/>
    </source>
</evidence>
<dbReference type="PANTHER" id="PTHR10127:SF780">
    <property type="entry name" value="METALLOENDOPEPTIDASE"/>
    <property type="match status" value="1"/>
</dbReference>
<name>A0ABQ2DGB3_9DEIO</name>
<proteinExistence type="predicted"/>
<keyword evidence="3 6" id="KW-0378">Hydrolase</keyword>